<gene>
    <name evidence="7" type="ORF">MSPICULIGERA_LOCUS17705</name>
</gene>
<evidence type="ECO:0000313" key="7">
    <source>
        <dbReference type="EMBL" id="CAJ0579489.1"/>
    </source>
</evidence>
<accession>A0AA36D414</accession>
<reference evidence="7" key="1">
    <citation type="submission" date="2023-06" db="EMBL/GenBank/DDBJ databases">
        <authorList>
            <person name="Delattre M."/>
        </authorList>
    </citation>
    <scope>NUCLEOTIDE SEQUENCE</scope>
    <source>
        <strain evidence="7">AF72</strain>
    </source>
</reference>
<proteinExistence type="inferred from homology"/>
<keyword evidence="2 6" id="KW-0812">Transmembrane</keyword>
<dbReference type="Pfam" id="PF03062">
    <property type="entry name" value="MBOAT"/>
    <property type="match status" value="1"/>
</dbReference>
<keyword evidence="3 6" id="KW-1133">Transmembrane helix</keyword>
<evidence type="ECO:0000313" key="8">
    <source>
        <dbReference type="Proteomes" id="UP001177023"/>
    </source>
</evidence>
<feature type="transmembrane region" description="Helical" evidence="6">
    <location>
        <begin position="431"/>
        <end position="452"/>
    </location>
</feature>
<comment type="similarity">
    <text evidence="5">Belongs to the membrane-bound acyltransferase family. HHAT subfamily.</text>
</comment>
<evidence type="ECO:0000256" key="5">
    <source>
        <dbReference type="ARBA" id="ARBA00038268"/>
    </source>
</evidence>
<feature type="non-terminal residue" evidence="7">
    <location>
        <position position="1"/>
    </location>
</feature>
<feature type="transmembrane region" description="Helical" evidence="6">
    <location>
        <begin position="289"/>
        <end position="312"/>
    </location>
</feature>
<sequence length="517" mass="59560">MNVARFVPAPLASWERHLNRGVWFVHSLLAFIIAYYTTNGEVRPWIGHWLHDSSYLPDQKIDFADSEWWFYKKNIQRILVALGCHSLVFTLFLQSNTNALRLLAFLAQLGLHVYLTSIPCIVTCAALTIVTIALVIIFRQEAIAWVVCIAFVLKCSAIAPFSNNSFVYYLEFNMYAYTCLKIINVAIHLCRRKADSQTNHSIADIISYLLYLPFSITLIVLYEDFKKQLDNRKAANRWFYLTQSNLFFAIRLAFWFLVLDLLMHFIYVNAIYSSPDTLLIGMNSYQLMSISYVVGQYFHIKYVVIFGIPALFAKIDGMQPPPGPICVSRVSRYSRMWRHFDAGLYQFLKNQVYIPLMSSVAGWKAVVLRLVAMVNVFMIVLVWHGFDSQYIFWVSLSAFELMVEWTGGAIWETERFQQLRTSIGERWTRRLVSLGMLGTVIPGIFGVFCFLGKTGIGITVIRRVLLDGFVEFFSGGIHLINWLPSPGIIFIHMLTLGYFFNGYTLEYDLAAKQLKRD</sequence>
<comment type="caution">
    <text evidence="7">The sequence shown here is derived from an EMBL/GenBank/DDBJ whole genome shotgun (WGS) entry which is preliminary data.</text>
</comment>
<dbReference type="Proteomes" id="UP001177023">
    <property type="component" value="Unassembled WGS sequence"/>
</dbReference>
<dbReference type="GO" id="GO:0016020">
    <property type="term" value="C:membrane"/>
    <property type="evidence" value="ECO:0007669"/>
    <property type="project" value="UniProtKB-SubCell"/>
</dbReference>
<keyword evidence="8" id="KW-1185">Reference proteome</keyword>
<dbReference type="PANTHER" id="PTHR13285:SF18">
    <property type="entry name" value="PROTEIN-CYSTEINE N-PALMITOYLTRANSFERASE RASP"/>
    <property type="match status" value="1"/>
</dbReference>
<dbReference type="AlphaFoldDB" id="A0AA36D414"/>
<evidence type="ECO:0000256" key="3">
    <source>
        <dbReference type="ARBA" id="ARBA00022989"/>
    </source>
</evidence>
<feature type="transmembrane region" description="Helical" evidence="6">
    <location>
        <begin position="113"/>
        <end position="136"/>
    </location>
</feature>
<evidence type="ECO:0000256" key="1">
    <source>
        <dbReference type="ARBA" id="ARBA00004141"/>
    </source>
</evidence>
<dbReference type="EMBL" id="CATQJA010002657">
    <property type="protein sequence ID" value="CAJ0579489.1"/>
    <property type="molecule type" value="Genomic_DNA"/>
</dbReference>
<dbReference type="InterPro" id="IPR004299">
    <property type="entry name" value="MBOAT_fam"/>
</dbReference>
<organism evidence="7 8">
    <name type="scientific">Mesorhabditis spiculigera</name>
    <dbReference type="NCBI Taxonomy" id="96644"/>
    <lineage>
        <taxon>Eukaryota</taxon>
        <taxon>Metazoa</taxon>
        <taxon>Ecdysozoa</taxon>
        <taxon>Nematoda</taxon>
        <taxon>Chromadorea</taxon>
        <taxon>Rhabditida</taxon>
        <taxon>Rhabditina</taxon>
        <taxon>Rhabditomorpha</taxon>
        <taxon>Rhabditoidea</taxon>
        <taxon>Rhabditidae</taxon>
        <taxon>Mesorhabditinae</taxon>
        <taxon>Mesorhabditis</taxon>
    </lineage>
</organism>
<feature type="transmembrane region" description="Helical" evidence="6">
    <location>
        <begin position="489"/>
        <end position="507"/>
    </location>
</feature>
<keyword evidence="4 6" id="KW-0472">Membrane</keyword>
<evidence type="ECO:0000256" key="2">
    <source>
        <dbReference type="ARBA" id="ARBA00022692"/>
    </source>
</evidence>
<protein>
    <submittedName>
        <fullName evidence="7">Uncharacterized protein</fullName>
    </submittedName>
</protein>
<dbReference type="GO" id="GO:0005783">
    <property type="term" value="C:endoplasmic reticulum"/>
    <property type="evidence" value="ECO:0007669"/>
    <property type="project" value="TreeGrafter"/>
</dbReference>
<feature type="transmembrane region" description="Helical" evidence="6">
    <location>
        <begin position="143"/>
        <end position="162"/>
    </location>
</feature>
<feature type="transmembrane region" description="Helical" evidence="6">
    <location>
        <begin position="20"/>
        <end position="38"/>
    </location>
</feature>
<evidence type="ECO:0000256" key="6">
    <source>
        <dbReference type="SAM" id="Phobius"/>
    </source>
</evidence>
<feature type="transmembrane region" description="Helical" evidence="6">
    <location>
        <begin position="246"/>
        <end position="268"/>
    </location>
</feature>
<name>A0AA36D414_9BILA</name>
<feature type="transmembrane region" description="Helical" evidence="6">
    <location>
        <begin position="366"/>
        <end position="383"/>
    </location>
</feature>
<dbReference type="PANTHER" id="PTHR13285">
    <property type="entry name" value="ACYLTRANSFERASE"/>
    <property type="match status" value="1"/>
</dbReference>
<feature type="transmembrane region" description="Helical" evidence="6">
    <location>
        <begin position="202"/>
        <end position="222"/>
    </location>
</feature>
<evidence type="ECO:0000256" key="4">
    <source>
        <dbReference type="ARBA" id="ARBA00023136"/>
    </source>
</evidence>
<dbReference type="GO" id="GO:0016409">
    <property type="term" value="F:palmitoyltransferase activity"/>
    <property type="evidence" value="ECO:0007669"/>
    <property type="project" value="TreeGrafter"/>
</dbReference>
<dbReference type="InterPro" id="IPR051085">
    <property type="entry name" value="MB_O-acyltransferase"/>
</dbReference>
<feature type="transmembrane region" description="Helical" evidence="6">
    <location>
        <begin position="174"/>
        <end position="190"/>
    </location>
</feature>
<comment type="subcellular location">
    <subcellularLocation>
        <location evidence="1">Membrane</location>
        <topology evidence="1">Multi-pass membrane protein</topology>
    </subcellularLocation>
</comment>
<feature type="transmembrane region" description="Helical" evidence="6">
    <location>
        <begin position="75"/>
        <end position="93"/>
    </location>
</feature>